<reference evidence="1 2" key="1">
    <citation type="journal article" date="2024" name="J Genomics">
        <title>Draft genome sequencing and assembly of Favolaschia claudopus CIRM-BRFM 2984 isolated from oak limbs.</title>
        <authorList>
            <person name="Navarro D."/>
            <person name="Drula E."/>
            <person name="Chaduli D."/>
            <person name="Cazenave R."/>
            <person name="Ahrendt S."/>
            <person name="Wang J."/>
            <person name="Lipzen A."/>
            <person name="Daum C."/>
            <person name="Barry K."/>
            <person name="Grigoriev I.V."/>
            <person name="Favel A."/>
            <person name="Rosso M.N."/>
            <person name="Martin F."/>
        </authorList>
    </citation>
    <scope>NUCLEOTIDE SEQUENCE [LARGE SCALE GENOMIC DNA]</scope>
    <source>
        <strain evidence="1 2">CIRM-BRFM 2984</strain>
    </source>
</reference>
<keyword evidence="2" id="KW-1185">Reference proteome</keyword>
<accession>A0AAW0BK30</accession>
<gene>
    <name evidence="1" type="ORF">R3P38DRAFT_3191819</name>
</gene>
<organism evidence="1 2">
    <name type="scientific">Favolaschia claudopus</name>
    <dbReference type="NCBI Taxonomy" id="2862362"/>
    <lineage>
        <taxon>Eukaryota</taxon>
        <taxon>Fungi</taxon>
        <taxon>Dikarya</taxon>
        <taxon>Basidiomycota</taxon>
        <taxon>Agaricomycotina</taxon>
        <taxon>Agaricomycetes</taxon>
        <taxon>Agaricomycetidae</taxon>
        <taxon>Agaricales</taxon>
        <taxon>Marasmiineae</taxon>
        <taxon>Mycenaceae</taxon>
        <taxon>Favolaschia</taxon>
    </lineage>
</organism>
<evidence type="ECO:0000313" key="1">
    <source>
        <dbReference type="EMBL" id="KAK7026599.1"/>
    </source>
</evidence>
<sequence>MSFEANPQTLPTTLFPTNTHPNSDPKLLVRLAIFEADIGAYTNLQHLAAHGLNVDIPQTTTAADELLHFVSTYRNVCKTEELSLRQKLHSTVVLLHILQDQIEVAMRKLTLADQDMGHVRAVLRMNGPPGIHISVPDCDVCCDCFSAMALS</sequence>
<dbReference type="Proteomes" id="UP001362999">
    <property type="component" value="Unassembled WGS sequence"/>
</dbReference>
<dbReference type="AlphaFoldDB" id="A0AAW0BK30"/>
<name>A0AAW0BK30_9AGAR</name>
<comment type="caution">
    <text evidence="1">The sequence shown here is derived from an EMBL/GenBank/DDBJ whole genome shotgun (WGS) entry which is preliminary data.</text>
</comment>
<dbReference type="EMBL" id="JAWWNJ010000031">
    <property type="protein sequence ID" value="KAK7026599.1"/>
    <property type="molecule type" value="Genomic_DNA"/>
</dbReference>
<evidence type="ECO:0000313" key="2">
    <source>
        <dbReference type="Proteomes" id="UP001362999"/>
    </source>
</evidence>
<proteinExistence type="predicted"/>
<protein>
    <submittedName>
        <fullName evidence="1">Uncharacterized protein</fullName>
    </submittedName>
</protein>